<dbReference type="RefSeq" id="WP_120203527.1">
    <property type="nucleotide sequence ID" value="NZ_CP032514.1"/>
</dbReference>
<evidence type="ECO:0000313" key="2">
    <source>
        <dbReference type="Proteomes" id="UP000273001"/>
    </source>
</evidence>
<protein>
    <submittedName>
        <fullName evidence="1">Uncharacterized protein</fullName>
    </submittedName>
</protein>
<evidence type="ECO:0000313" key="1">
    <source>
        <dbReference type="EMBL" id="AYD89151.1"/>
    </source>
</evidence>
<reference evidence="1 2" key="1">
    <citation type="submission" date="2018-09" db="EMBL/GenBank/DDBJ databases">
        <authorList>
            <person name="Li J."/>
        </authorList>
    </citation>
    <scope>NUCLEOTIDE SEQUENCE [LARGE SCALE GENOMIC DNA]</scope>
    <source>
        <strain evidence="1 2">2129</strain>
    </source>
</reference>
<dbReference type="Proteomes" id="UP000273001">
    <property type="component" value="Chromosome"/>
</dbReference>
<gene>
    <name evidence="1" type="ORF">D5R93_02160</name>
</gene>
<dbReference type="EMBL" id="CP032514">
    <property type="protein sequence ID" value="AYD89151.1"/>
    <property type="molecule type" value="Genomic_DNA"/>
</dbReference>
<organism evidence="1 2">
    <name type="scientific">Actinomyces lilanjuaniae</name>
    <dbReference type="NCBI Taxonomy" id="2321394"/>
    <lineage>
        <taxon>Bacteria</taxon>
        <taxon>Bacillati</taxon>
        <taxon>Actinomycetota</taxon>
        <taxon>Actinomycetes</taxon>
        <taxon>Actinomycetales</taxon>
        <taxon>Actinomycetaceae</taxon>
        <taxon>Actinomyces</taxon>
    </lineage>
</organism>
<sequence>MAQLNLTADTPVAVLSDAEWLSVRALCLGGQIPQDRTATRLRRAGVLDNLGITRQAAPAFQAVPTATRHLEVARVEPTAPERLVEAWIGPARTTVVKHERDGLHVYGLDACEVPSAFAELLDLGPRDNVDLGPHHLPAEILTLLDSGDVTALDAALSQLADTLDTGGEPGEPGGPTPLTEGFKHRTWSLSLISTRVLGLEGWQVADSLNTLSVPECLYDLQVEAPTSPPLAGLRAQESRGGAELVLEPISSIMAWGAVSPWFFPPRS</sequence>
<name>A0ABN5PRF9_9ACTO</name>
<keyword evidence="2" id="KW-1185">Reference proteome</keyword>
<proteinExistence type="predicted"/>
<accession>A0ABN5PRF9</accession>